<sequence>MKKGDIFIIIFVLFMSVISVFKMRTMWQSDSAYDYVNININGDEYKRVVLGKPQTVVINREGKYNEIEIKANGVVMRDANCDNKDCLQQGEVNLDNINSRIMTGWIICLPNNVSIELVNGVKN</sequence>
<evidence type="ECO:0000313" key="3">
    <source>
        <dbReference type="Proteomes" id="UP000295504"/>
    </source>
</evidence>
<evidence type="ECO:0000313" key="2">
    <source>
        <dbReference type="EMBL" id="TCQ03244.1"/>
    </source>
</evidence>
<dbReference type="InterPro" id="IPR038690">
    <property type="entry name" value="NusG_2_sf"/>
</dbReference>
<organism evidence="2 3">
    <name type="scientific">Serpentinicella alkaliphila</name>
    <dbReference type="NCBI Taxonomy" id="1734049"/>
    <lineage>
        <taxon>Bacteria</taxon>
        <taxon>Bacillati</taxon>
        <taxon>Bacillota</taxon>
        <taxon>Clostridia</taxon>
        <taxon>Peptostreptococcales</taxon>
        <taxon>Natronincolaceae</taxon>
        <taxon>Serpentinicella</taxon>
    </lineage>
</organism>
<name>A0A4V2T3Z4_9FIRM</name>
<feature type="transmembrane region" description="Helical" evidence="1">
    <location>
        <begin position="6"/>
        <end position="23"/>
    </location>
</feature>
<accession>A0A4V2T3Z4</accession>
<keyword evidence="1" id="KW-0472">Membrane</keyword>
<dbReference type="Pfam" id="PF07009">
    <property type="entry name" value="NusG_II"/>
    <property type="match status" value="1"/>
</dbReference>
<dbReference type="Gene3D" id="2.60.320.10">
    <property type="entry name" value="N-utilization substance G protein NusG, insert domain"/>
    <property type="match status" value="1"/>
</dbReference>
<keyword evidence="1" id="KW-0812">Transmembrane</keyword>
<dbReference type="EMBL" id="SLYC01000010">
    <property type="protein sequence ID" value="TCQ03244.1"/>
    <property type="molecule type" value="Genomic_DNA"/>
</dbReference>
<comment type="caution">
    <text evidence="2">The sequence shown here is derived from an EMBL/GenBank/DDBJ whole genome shotgun (WGS) entry which is preliminary data.</text>
</comment>
<proteinExistence type="predicted"/>
<dbReference type="AlphaFoldDB" id="A0A4V2T3Z4"/>
<dbReference type="RefSeq" id="WP_165913654.1">
    <property type="nucleotide sequence ID" value="NZ_CP058648.1"/>
</dbReference>
<keyword evidence="1" id="KW-1133">Transmembrane helix</keyword>
<gene>
    <name evidence="2" type="ORF">EDD79_101032</name>
</gene>
<dbReference type="Proteomes" id="UP000295504">
    <property type="component" value="Unassembled WGS sequence"/>
</dbReference>
<evidence type="ECO:0000256" key="1">
    <source>
        <dbReference type="SAM" id="Phobius"/>
    </source>
</evidence>
<protein>
    <submittedName>
        <fullName evidence="2">Uncharacterized protein</fullName>
    </submittedName>
</protein>
<keyword evidence="3" id="KW-1185">Reference proteome</keyword>
<reference evidence="2 3" key="1">
    <citation type="submission" date="2019-03" db="EMBL/GenBank/DDBJ databases">
        <title>Genomic Encyclopedia of Type Strains, Phase IV (KMG-IV): sequencing the most valuable type-strain genomes for metagenomic binning, comparative biology and taxonomic classification.</title>
        <authorList>
            <person name="Goeker M."/>
        </authorList>
    </citation>
    <scope>NUCLEOTIDE SEQUENCE [LARGE SCALE GENOMIC DNA]</scope>
    <source>
        <strain evidence="2 3">DSM 100013</strain>
    </source>
</reference>